<evidence type="ECO:0000256" key="2">
    <source>
        <dbReference type="ARBA" id="ARBA00022801"/>
    </source>
</evidence>
<dbReference type="SMART" id="SM00490">
    <property type="entry name" value="HELICc"/>
    <property type="match status" value="1"/>
</dbReference>
<dbReference type="InterPro" id="IPR027417">
    <property type="entry name" value="P-loop_NTPase"/>
</dbReference>
<dbReference type="InterPro" id="IPR001650">
    <property type="entry name" value="Helicase_C-like"/>
</dbReference>
<comment type="caution">
    <text evidence="8">The sequence shown here is derived from an EMBL/GenBank/DDBJ whole genome shotgun (WGS) entry which is preliminary data.</text>
</comment>
<dbReference type="InterPro" id="IPR012677">
    <property type="entry name" value="Nucleotide-bd_a/b_plait_sf"/>
</dbReference>
<dbReference type="InterPro" id="IPR050079">
    <property type="entry name" value="DEAD_box_RNA_helicase"/>
</dbReference>
<dbReference type="GO" id="GO:0004386">
    <property type="term" value="F:helicase activity"/>
    <property type="evidence" value="ECO:0007669"/>
    <property type="project" value="UniProtKB-KW"/>
</dbReference>
<proteinExistence type="inferred from homology"/>
<evidence type="ECO:0000313" key="8">
    <source>
        <dbReference type="EMBL" id="MBO1362395.1"/>
    </source>
</evidence>
<keyword evidence="4" id="KW-0067">ATP-binding</keyword>
<protein>
    <submittedName>
        <fullName evidence="8">DEAD/DEAH box helicase</fullName>
    </submittedName>
</protein>
<dbReference type="PROSITE" id="PS51194">
    <property type="entry name" value="HELICASE_CTER"/>
    <property type="match status" value="1"/>
</dbReference>
<dbReference type="PANTHER" id="PTHR47959">
    <property type="entry name" value="ATP-DEPENDENT RNA HELICASE RHLE-RELATED"/>
    <property type="match status" value="1"/>
</dbReference>
<evidence type="ECO:0000256" key="1">
    <source>
        <dbReference type="ARBA" id="ARBA00022741"/>
    </source>
</evidence>
<dbReference type="InterPro" id="IPR011545">
    <property type="entry name" value="DEAD/DEAH_box_helicase_dom"/>
</dbReference>
<reference evidence="8 9" key="1">
    <citation type="submission" date="2021-01" db="EMBL/GenBank/DDBJ databases">
        <title>Prevotella A2931 sp. nov.</title>
        <authorList>
            <person name="Buhl M."/>
            <person name="Oberhettinger P."/>
        </authorList>
    </citation>
    <scope>NUCLEOTIDE SEQUENCE [LARGE SCALE GENOMIC DNA]</scope>
    <source>
        <strain evidence="8 9">A2931</strain>
    </source>
</reference>
<feature type="domain" description="Helicase C-terminal" evidence="7">
    <location>
        <begin position="220"/>
        <end position="368"/>
    </location>
</feature>
<dbReference type="Proteomes" id="UP000664265">
    <property type="component" value="Unassembled WGS sequence"/>
</dbReference>
<keyword evidence="1" id="KW-0547">Nucleotide-binding</keyword>
<evidence type="ECO:0000259" key="6">
    <source>
        <dbReference type="PROSITE" id="PS51192"/>
    </source>
</evidence>
<feature type="domain" description="Helicase ATP-binding" evidence="6">
    <location>
        <begin position="25"/>
        <end position="194"/>
    </location>
</feature>
<dbReference type="CDD" id="cd12252">
    <property type="entry name" value="RRM_DbpA"/>
    <property type="match status" value="1"/>
</dbReference>
<gene>
    <name evidence="8" type="ORF">JHU38_01125</name>
</gene>
<dbReference type="Pfam" id="PF00271">
    <property type="entry name" value="Helicase_C"/>
    <property type="match status" value="1"/>
</dbReference>
<keyword evidence="2" id="KW-0378">Hydrolase</keyword>
<keyword evidence="3 8" id="KW-0347">Helicase</keyword>
<evidence type="ECO:0000256" key="3">
    <source>
        <dbReference type="ARBA" id="ARBA00022806"/>
    </source>
</evidence>
<evidence type="ECO:0000313" key="9">
    <source>
        <dbReference type="Proteomes" id="UP000664265"/>
    </source>
</evidence>
<dbReference type="RefSeq" id="WP_199222672.1">
    <property type="nucleotide sequence ID" value="NZ_JAERMS010000002.1"/>
</dbReference>
<dbReference type="Gene3D" id="3.30.70.330">
    <property type="match status" value="1"/>
</dbReference>
<evidence type="ECO:0000256" key="4">
    <source>
        <dbReference type="ARBA" id="ARBA00022840"/>
    </source>
</evidence>
<accession>A0ABS3M2N8</accession>
<dbReference type="InterPro" id="IPR044742">
    <property type="entry name" value="DEAD/DEAH_RhlB"/>
</dbReference>
<dbReference type="Pfam" id="PF00270">
    <property type="entry name" value="DEAD"/>
    <property type="match status" value="1"/>
</dbReference>
<dbReference type="CDD" id="cd00268">
    <property type="entry name" value="DEADc"/>
    <property type="match status" value="1"/>
</dbReference>
<organism evidence="8 9">
    <name type="scientific">Prevotella illustrans</name>
    <dbReference type="NCBI Taxonomy" id="2800387"/>
    <lineage>
        <taxon>Bacteria</taxon>
        <taxon>Pseudomonadati</taxon>
        <taxon>Bacteroidota</taxon>
        <taxon>Bacteroidia</taxon>
        <taxon>Bacteroidales</taxon>
        <taxon>Prevotellaceae</taxon>
        <taxon>Prevotella</taxon>
    </lineage>
</organism>
<dbReference type="SMART" id="SM00487">
    <property type="entry name" value="DEXDc"/>
    <property type="match status" value="1"/>
</dbReference>
<name>A0ABS3M2N8_9BACT</name>
<dbReference type="InterPro" id="IPR005580">
    <property type="entry name" value="DbpA/CsdA_RNA-bd_dom"/>
</dbReference>
<dbReference type="EMBL" id="JAERMS010000002">
    <property type="protein sequence ID" value="MBO1362395.1"/>
    <property type="molecule type" value="Genomic_DNA"/>
</dbReference>
<dbReference type="Gene3D" id="3.40.50.300">
    <property type="entry name" value="P-loop containing nucleotide triphosphate hydrolases"/>
    <property type="match status" value="2"/>
</dbReference>
<keyword evidence="9" id="KW-1185">Reference proteome</keyword>
<comment type="similarity">
    <text evidence="5">Belongs to the DEAD box helicase family.</text>
</comment>
<dbReference type="CDD" id="cd18787">
    <property type="entry name" value="SF2_C_DEAD"/>
    <property type="match status" value="1"/>
</dbReference>
<dbReference type="PROSITE" id="PS51192">
    <property type="entry name" value="HELICASE_ATP_BIND_1"/>
    <property type="match status" value="1"/>
</dbReference>
<dbReference type="SUPFAM" id="SSF52540">
    <property type="entry name" value="P-loop containing nucleoside triphosphate hydrolases"/>
    <property type="match status" value="1"/>
</dbReference>
<evidence type="ECO:0000259" key="7">
    <source>
        <dbReference type="PROSITE" id="PS51194"/>
    </source>
</evidence>
<evidence type="ECO:0000256" key="5">
    <source>
        <dbReference type="ARBA" id="ARBA00038437"/>
    </source>
</evidence>
<dbReference type="InterPro" id="IPR014001">
    <property type="entry name" value="Helicase_ATP-bd"/>
</dbReference>
<dbReference type="Pfam" id="PF03880">
    <property type="entry name" value="DbpA"/>
    <property type="match status" value="1"/>
</dbReference>
<dbReference type="PANTHER" id="PTHR47959:SF1">
    <property type="entry name" value="ATP-DEPENDENT RNA HELICASE DBPA"/>
    <property type="match status" value="1"/>
</dbReference>
<sequence length="448" mass="50495">MIKIEAVIAKLGIKLNRMQEEVYKFLNQDRGQDLILLSPTGSGKTLAYLLPILNRIDQTKDSVQCIVVVPGRELAIQSSEVLAKMGTGHRSCACYGGRPTMDEHRVIRKVQPSIVFGTPGRLIDHIVKENIDTTNIHYIVLDEYDKCLEMGFREEIVTLLSYLPNNAKHILLSATRYRESDISPLLTNYKQMDYLPKADSLPSKIELFQVNSPDKDKLDCLLRLLLYIGEQSSIIFLNYRDSVVRVADFLHANGFSPTIYHGGLDQNLREESIYKFMNGSTNILVCTDLGSRGLDIPNVQNIINYHLPESSEAFVHRIGRTARWDAEGRGFLLLGPEEAIPAFINSEIKQFVFPGQLVGDNFKIEDYTIPQAQMVTLYIGKGKKHKISKGDIVGFFCKQCGLHADKIGRIDVYEYFSLVAINRKEASGIIQKAQGQKIKGIKTIIEQK</sequence>